<dbReference type="Gene3D" id="2.70.50.60">
    <property type="entry name" value="abc- transporter (atp binding component) like domain"/>
    <property type="match status" value="1"/>
</dbReference>
<dbReference type="PANTHER" id="PTHR46743:SF2">
    <property type="entry name" value="TEICHOIC ACIDS EXPORT ATP-BINDING PROTEIN TAGH"/>
    <property type="match status" value="1"/>
</dbReference>
<keyword evidence="2" id="KW-0813">Transport</keyword>
<dbReference type="GO" id="GO:0005524">
    <property type="term" value="F:ATP binding"/>
    <property type="evidence" value="ECO:0007669"/>
    <property type="project" value="UniProtKB-KW"/>
</dbReference>
<dbReference type="PROSITE" id="PS00211">
    <property type="entry name" value="ABC_TRANSPORTER_1"/>
    <property type="match status" value="1"/>
</dbReference>
<dbReference type="SUPFAM" id="SSF52540">
    <property type="entry name" value="P-loop containing nucleoside triphosphate hydrolases"/>
    <property type="match status" value="1"/>
</dbReference>
<dbReference type="Pfam" id="PF14524">
    <property type="entry name" value="Wzt_C"/>
    <property type="match status" value="1"/>
</dbReference>
<dbReference type="InterPro" id="IPR015860">
    <property type="entry name" value="ABC_transpr_TagH-like"/>
</dbReference>
<dbReference type="InterPro" id="IPR017871">
    <property type="entry name" value="ABC_transporter-like_CS"/>
</dbReference>
<comment type="similarity">
    <text evidence="1">Belongs to the ABC transporter superfamily.</text>
</comment>
<dbReference type="AlphaFoldDB" id="A0A1H6FIM9"/>
<evidence type="ECO:0000256" key="1">
    <source>
        <dbReference type="ARBA" id="ARBA00005417"/>
    </source>
</evidence>
<protein>
    <submittedName>
        <fullName evidence="7">ABC-2 type transport system ATP-binding protein</fullName>
    </submittedName>
</protein>
<evidence type="ECO:0000313" key="7">
    <source>
        <dbReference type="EMBL" id="SEH10272.1"/>
    </source>
</evidence>
<dbReference type="Gene3D" id="3.40.50.300">
    <property type="entry name" value="P-loop containing nucleotide triphosphate hydrolases"/>
    <property type="match status" value="1"/>
</dbReference>
<dbReference type="InterPro" id="IPR003593">
    <property type="entry name" value="AAA+_ATPase"/>
</dbReference>
<feature type="region of interest" description="Disordered" evidence="5">
    <location>
        <begin position="409"/>
        <end position="447"/>
    </location>
</feature>
<accession>A0A1H6FIM9</accession>
<dbReference type="SMART" id="SM00382">
    <property type="entry name" value="AAA"/>
    <property type="match status" value="1"/>
</dbReference>
<feature type="domain" description="ABC transporter" evidence="6">
    <location>
        <begin position="7"/>
        <end position="249"/>
    </location>
</feature>
<evidence type="ECO:0000313" key="8">
    <source>
        <dbReference type="Proteomes" id="UP000222056"/>
    </source>
</evidence>
<gene>
    <name evidence="7" type="ORF">SAMN02745716_0121</name>
</gene>
<dbReference type="PANTHER" id="PTHR46743">
    <property type="entry name" value="TEICHOIC ACIDS EXPORT ATP-BINDING PROTEIN TAGH"/>
    <property type="match status" value="1"/>
</dbReference>
<dbReference type="InterPro" id="IPR003439">
    <property type="entry name" value="ABC_transporter-like_ATP-bd"/>
</dbReference>
<dbReference type="RefSeq" id="WP_093115271.1">
    <property type="nucleotide sequence ID" value="NZ_FNWJ01000001.1"/>
</dbReference>
<evidence type="ECO:0000256" key="4">
    <source>
        <dbReference type="ARBA" id="ARBA00022840"/>
    </source>
</evidence>
<dbReference type="GO" id="GO:0016887">
    <property type="term" value="F:ATP hydrolysis activity"/>
    <property type="evidence" value="ECO:0007669"/>
    <property type="project" value="InterPro"/>
</dbReference>
<sequence length="447" mass="49904">MNTPVVIEVRDVAKTFLVPEHRVDTLKERVVRPFRRISYRRFEALKGVSFDVYDGEFFGIVGQNGSGKSTLLKILANIYKADRGRVRVAGRVAPFIELGVGFNPEFTASENIEINGVLMGLTRREARRRADRILDFAELQEFRELKLKNYSSGMMVRLAFSIMVEADADIMLIDEVLAVGDAGFAQKCMDVFRARKRAGKTIVLVTHDMATVQSMCDRALLIDVGEVRYVGDPEEAARRYLRINFQRGSNRSAAGEPSDPATGGERMRVAVPQTNVRLASARLLVNGEEARNVEEGASFLIDARLRAERELKDPLFGLQVFNDEGILIARPPRWRLPEQQRARKIAVDEELAVQIELENPFVPGRYSVDLWVAEERGRDEIAVQPLRLISFVVYGTGEREGIVRLRSRCSTELGQPPTGSHEIGPTMTSASPAMPTASPTDVEDGVL</sequence>
<dbReference type="InterPro" id="IPR050683">
    <property type="entry name" value="Bact_Polysacc_Export_ATP-bd"/>
</dbReference>
<dbReference type="GO" id="GO:0016020">
    <property type="term" value="C:membrane"/>
    <property type="evidence" value="ECO:0007669"/>
    <property type="project" value="InterPro"/>
</dbReference>
<keyword evidence="8" id="KW-1185">Reference proteome</keyword>
<dbReference type="Pfam" id="PF00005">
    <property type="entry name" value="ABC_tran"/>
    <property type="match status" value="1"/>
</dbReference>
<keyword evidence="4 7" id="KW-0067">ATP-binding</keyword>
<reference evidence="8" key="1">
    <citation type="submission" date="2016-10" db="EMBL/GenBank/DDBJ databases">
        <authorList>
            <person name="Varghese N."/>
            <person name="Submissions S."/>
        </authorList>
    </citation>
    <scope>NUCLEOTIDE SEQUENCE [LARGE SCALE GENOMIC DNA]</scope>
    <source>
        <strain evidence="8">ATCC 35263</strain>
    </source>
</reference>
<dbReference type="CDD" id="cd03220">
    <property type="entry name" value="ABC_KpsT_Wzt"/>
    <property type="match status" value="1"/>
</dbReference>
<evidence type="ECO:0000256" key="3">
    <source>
        <dbReference type="ARBA" id="ARBA00022741"/>
    </source>
</evidence>
<evidence type="ECO:0000256" key="2">
    <source>
        <dbReference type="ARBA" id="ARBA00022448"/>
    </source>
</evidence>
<dbReference type="PROSITE" id="PS50893">
    <property type="entry name" value="ABC_TRANSPORTER_2"/>
    <property type="match status" value="1"/>
</dbReference>
<keyword evidence="3" id="KW-0547">Nucleotide-binding</keyword>
<dbReference type="CDD" id="cd10147">
    <property type="entry name" value="Wzt_C-like"/>
    <property type="match status" value="1"/>
</dbReference>
<dbReference type="OrthoDB" id="9778870at2"/>
<dbReference type="EMBL" id="FNWJ01000001">
    <property type="protein sequence ID" value="SEH10272.1"/>
    <property type="molecule type" value="Genomic_DNA"/>
</dbReference>
<proteinExistence type="inferred from homology"/>
<organism evidence="7 8">
    <name type="scientific">Thermoleophilum album</name>
    <dbReference type="NCBI Taxonomy" id="29539"/>
    <lineage>
        <taxon>Bacteria</taxon>
        <taxon>Bacillati</taxon>
        <taxon>Actinomycetota</taxon>
        <taxon>Thermoleophilia</taxon>
        <taxon>Thermoleophilales</taxon>
        <taxon>Thermoleophilaceae</taxon>
        <taxon>Thermoleophilum</taxon>
    </lineage>
</organism>
<evidence type="ECO:0000256" key="5">
    <source>
        <dbReference type="SAM" id="MobiDB-lite"/>
    </source>
</evidence>
<dbReference type="InterPro" id="IPR029439">
    <property type="entry name" value="Wzt_C"/>
</dbReference>
<dbReference type="InterPro" id="IPR027417">
    <property type="entry name" value="P-loop_NTPase"/>
</dbReference>
<dbReference type="GO" id="GO:0140359">
    <property type="term" value="F:ABC-type transporter activity"/>
    <property type="evidence" value="ECO:0007669"/>
    <property type="project" value="InterPro"/>
</dbReference>
<evidence type="ECO:0000259" key="6">
    <source>
        <dbReference type="PROSITE" id="PS50893"/>
    </source>
</evidence>
<name>A0A1H6FIM9_THEAL</name>
<dbReference type="Proteomes" id="UP000222056">
    <property type="component" value="Unassembled WGS sequence"/>
</dbReference>
<dbReference type="STRING" id="29539.SAMN02745716_0121"/>